<reference evidence="2 3" key="2">
    <citation type="submission" date="2020-07" db="EMBL/GenBank/DDBJ databases">
        <title>Genome assembly of wild tea tree DASZ reveals pedigree and selection history of tea varieties.</title>
        <authorList>
            <person name="Zhang W."/>
        </authorList>
    </citation>
    <scope>NUCLEOTIDE SEQUENCE [LARGE SCALE GENOMIC DNA]</scope>
    <source>
        <strain evidence="3">cv. G240</strain>
        <tissue evidence="2">Leaf</tissue>
    </source>
</reference>
<dbReference type="GO" id="GO:0005506">
    <property type="term" value="F:iron ion binding"/>
    <property type="evidence" value="ECO:0007669"/>
    <property type="project" value="InterPro"/>
</dbReference>
<dbReference type="AlphaFoldDB" id="A0A7J7HVE8"/>
<reference evidence="3" key="1">
    <citation type="journal article" date="2020" name="Nat. Commun.">
        <title>Genome assembly of wild tea tree DASZ reveals pedigree and selection history of tea varieties.</title>
        <authorList>
            <person name="Zhang W."/>
            <person name="Zhang Y."/>
            <person name="Qiu H."/>
            <person name="Guo Y."/>
            <person name="Wan H."/>
            <person name="Zhang X."/>
            <person name="Scossa F."/>
            <person name="Alseekh S."/>
            <person name="Zhang Q."/>
            <person name="Wang P."/>
            <person name="Xu L."/>
            <person name="Schmidt M.H."/>
            <person name="Jia X."/>
            <person name="Li D."/>
            <person name="Zhu A."/>
            <person name="Guo F."/>
            <person name="Chen W."/>
            <person name="Ni D."/>
            <person name="Usadel B."/>
            <person name="Fernie A.R."/>
            <person name="Wen W."/>
        </authorList>
    </citation>
    <scope>NUCLEOTIDE SEQUENCE [LARGE SCALE GENOMIC DNA]</scope>
    <source>
        <strain evidence="3">cv. G240</strain>
    </source>
</reference>
<evidence type="ECO:0000259" key="1">
    <source>
        <dbReference type="SMART" id="SM01008"/>
    </source>
</evidence>
<accession>A0A7J7HVE8</accession>
<dbReference type="EMBL" id="JACBKZ010000002">
    <property type="protein sequence ID" value="KAF5956833.1"/>
    <property type="molecule type" value="Genomic_DNA"/>
</dbReference>
<dbReference type="Pfam" id="PF01315">
    <property type="entry name" value="Ald_Xan_dh_C"/>
    <property type="match status" value="1"/>
</dbReference>
<dbReference type="InterPro" id="IPR016208">
    <property type="entry name" value="Ald_Oxase/xanthine_DH-like"/>
</dbReference>
<protein>
    <recommendedName>
        <fullName evidence="1">Aldehyde oxidase/xanthine dehydrogenase a/b hammerhead domain-containing protein</fullName>
    </recommendedName>
</protein>
<dbReference type="Gene3D" id="3.90.1170.50">
    <property type="entry name" value="Aldehyde oxidase/xanthine dehydrogenase, a/b hammerhead"/>
    <property type="match status" value="1"/>
</dbReference>
<feature type="domain" description="Aldehyde oxidase/xanthine dehydrogenase a/b hammerhead" evidence="1">
    <location>
        <begin position="77"/>
        <end position="163"/>
    </location>
</feature>
<gene>
    <name evidence="2" type="ORF">HYC85_004058</name>
</gene>
<evidence type="ECO:0000313" key="3">
    <source>
        <dbReference type="Proteomes" id="UP000593564"/>
    </source>
</evidence>
<dbReference type="PANTHER" id="PTHR45444">
    <property type="entry name" value="XANTHINE DEHYDROGENASE"/>
    <property type="match status" value="1"/>
</dbReference>
<proteinExistence type="predicted"/>
<organism evidence="2 3">
    <name type="scientific">Camellia sinensis</name>
    <name type="common">Tea plant</name>
    <name type="synonym">Thea sinensis</name>
    <dbReference type="NCBI Taxonomy" id="4442"/>
    <lineage>
        <taxon>Eukaryota</taxon>
        <taxon>Viridiplantae</taxon>
        <taxon>Streptophyta</taxon>
        <taxon>Embryophyta</taxon>
        <taxon>Tracheophyta</taxon>
        <taxon>Spermatophyta</taxon>
        <taxon>Magnoliopsida</taxon>
        <taxon>eudicotyledons</taxon>
        <taxon>Gunneridae</taxon>
        <taxon>Pentapetalae</taxon>
        <taxon>asterids</taxon>
        <taxon>Ericales</taxon>
        <taxon>Theaceae</taxon>
        <taxon>Camellia</taxon>
    </lineage>
</organism>
<dbReference type="InterPro" id="IPR036856">
    <property type="entry name" value="Ald_Oxase/Xan_DH_a/b_sf"/>
</dbReference>
<name>A0A7J7HVE8_CAMSI</name>
<dbReference type="InterPro" id="IPR000674">
    <property type="entry name" value="Ald_Oxase/Xan_DH_a/b"/>
</dbReference>
<dbReference type="PANTHER" id="PTHR45444:SF3">
    <property type="entry name" value="XANTHINE DEHYDROGENASE"/>
    <property type="match status" value="1"/>
</dbReference>
<comment type="caution">
    <text evidence="2">The sequence shown here is derived from an EMBL/GenBank/DDBJ whole genome shotgun (WGS) entry which is preliminary data.</text>
</comment>
<evidence type="ECO:0000313" key="2">
    <source>
        <dbReference type="EMBL" id="KAF5956833.1"/>
    </source>
</evidence>
<sequence>MQGRCTWRDGGVSEIFNSKFLLQIFPLGKSPFTESVSLSHLSAVQSFHRPSVIGSQNYDIIKQGTAVGSPEVHLSARLQAKYTDDTPMPPAGLHGALILSQKPHARILAINDSGAKSSPGFAGFFFSKDVPGDNMIGPVIFDEELFATEFVTCVGQIFSEEWKGCHSTAFYTVLEVTDPFSKT</sequence>
<dbReference type="SUPFAM" id="SSF54665">
    <property type="entry name" value="CO dehydrogenase molybdoprotein N-domain-like"/>
    <property type="match status" value="1"/>
</dbReference>
<dbReference type="GO" id="GO:0016491">
    <property type="term" value="F:oxidoreductase activity"/>
    <property type="evidence" value="ECO:0007669"/>
    <property type="project" value="InterPro"/>
</dbReference>
<dbReference type="SMART" id="SM01008">
    <property type="entry name" value="Ald_Xan_dh_C"/>
    <property type="match status" value="1"/>
</dbReference>
<keyword evidence="3" id="KW-1185">Reference proteome</keyword>
<dbReference type="Proteomes" id="UP000593564">
    <property type="component" value="Unassembled WGS sequence"/>
</dbReference>